<reference evidence="5 6" key="1">
    <citation type="journal article" date="2016" name="Syst. Appl. Microbiol.">
        <title>Pararhizobium polonicum sp. nov. isolated from tumors on stone fruit rootstocks.</title>
        <authorList>
            <person name="Pulawska J."/>
            <person name="Kuzmanovic N."/>
            <person name="Willems A."/>
            <person name="Pothier J.F."/>
        </authorList>
    </citation>
    <scope>NUCLEOTIDE SEQUENCE [LARGE SCALE GENOMIC DNA]</scope>
    <source>
        <strain evidence="5 6">F5.1</strain>
    </source>
</reference>
<dbReference type="InterPro" id="IPR050417">
    <property type="entry name" value="Sugar_Epim/Isomerase"/>
</dbReference>
<dbReference type="Gene3D" id="3.20.20.150">
    <property type="entry name" value="Divalent-metal-dependent TIM barrel enzymes"/>
    <property type="match status" value="1"/>
</dbReference>
<evidence type="ECO:0000256" key="2">
    <source>
        <dbReference type="PIRNR" id="PIRNR006241"/>
    </source>
</evidence>
<name>A0A1C7NSV4_9HYPH</name>
<dbReference type="RefSeq" id="WP_068959081.1">
    <property type="nucleotide sequence ID" value="NZ_LGLV01000024.1"/>
</dbReference>
<organism evidence="5 6">
    <name type="scientific">Pararhizobium polonicum</name>
    <dbReference type="NCBI Taxonomy" id="1612624"/>
    <lineage>
        <taxon>Bacteria</taxon>
        <taxon>Pseudomonadati</taxon>
        <taxon>Pseudomonadota</taxon>
        <taxon>Alphaproteobacteria</taxon>
        <taxon>Hyphomicrobiales</taxon>
        <taxon>Rhizobiaceae</taxon>
        <taxon>Rhizobium/Agrobacterium group</taxon>
        <taxon>Pararhizobium</taxon>
    </lineage>
</organism>
<dbReference type="Proteomes" id="UP000093111">
    <property type="component" value="Unassembled WGS sequence"/>
</dbReference>
<dbReference type="OrthoDB" id="9786584at2"/>
<dbReference type="PIRSF" id="PIRSF006241">
    <property type="entry name" value="HyI"/>
    <property type="match status" value="1"/>
</dbReference>
<keyword evidence="5" id="KW-0670">Pyruvate</keyword>
<evidence type="ECO:0000256" key="1">
    <source>
        <dbReference type="ARBA" id="ARBA00023235"/>
    </source>
</evidence>
<protein>
    <submittedName>
        <fullName evidence="5">Hydroxypyruvate isomerase</fullName>
    </submittedName>
</protein>
<dbReference type="GO" id="GO:0046487">
    <property type="term" value="P:glyoxylate metabolic process"/>
    <property type="evidence" value="ECO:0007669"/>
    <property type="project" value="TreeGrafter"/>
</dbReference>
<keyword evidence="1 2" id="KW-0413">Isomerase</keyword>
<evidence type="ECO:0000259" key="4">
    <source>
        <dbReference type="Pfam" id="PF01261"/>
    </source>
</evidence>
<keyword evidence="6" id="KW-1185">Reference proteome</keyword>
<dbReference type="InterPro" id="IPR013022">
    <property type="entry name" value="Xyl_isomerase-like_TIM-brl"/>
</dbReference>
<dbReference type="InterPro" id="IPR036237">
    <property type="entry name" value="Xyl_isomerase-like_sf"/>
</dbReference>
<dbReference type="SUPFAM" id="SSF51658">
    <property type="entry name" value="Xylose isomerase-like"/>
    <property type="match status" value="1"/>
</dbReference>
<dbReference type="GO" id="GO:0008903">
    <property type="term" value="F:hydroxypyruvate isomerase activity"/>
    <property type="evidence" value="ECO:0007669"/>
    <property type="project" value="TreeGrafter"/>
</dbReference>
<dbReference type="STRING" id="1612624.ADU59_28510"/>
<feature type="active site" description="Proton donor/acceptor" evidence="3">
    <location>
        <position position="143"/>
    </location>
</feature>
<evidence type="ECO:0000313" key="6">
    <source>
        <dbReference type="Proteomes" id="UP000093111"/>
    </source>
</evidence>
<dbReference type="InterPro" id="IPR017643">
    <property type="entry name" value="Hydroxypyruvate_isomerase"/>
</dbReference>
<feature type="active site" description="Proton donor/acceptor" evidence="3">
    <location>
        <position position="240"/>
    </location>
</feature>
<dbReference type="PANTHER" id="PTHR43489:SF6">
    <property type="entry name" value="HYDROXYPYRUVATE ISOMERASE-RELATED"/>
    <property type="match status" value="1"/>
</dbReference>
<evidence type="ECO:0000313" key="5">
    <source>
        <dbReference type="EMBL" id="OBZ92073.1"/>
    </source>
</evidence>
<sequence length="270" mass="29447">MPKFAANLTMLFNEVPFLDRFALAAKAGFTAVEYLFPYDFDAKGLKAALDTNGLTQVLHNLPAGDWAGGERGIAILPDRIDEFRRGVALAIDYATVLGCTQINCLSGIAPAGMSDAVLSATFVANLRLAAAELGKHGIRLLIEPINRFDIPGFYLNTVEQAASIIAEVGSDNLFIQYDLYHQQRTEGELIGAFRRHQTQIAHIQLADNPGRNEPGTGEINYPFVFETLDAAGYDGFIGCEYKPRTTTSEGLGWLAATQFARSADIIRIRS</sequence>
<dbReference type="AlphaFoldDB" id="A0A1C7NSV4"/>
<gene>
    <name evidence="5" type="ORF">ADU59_28510</name>
</gene>
<feature type="domain" description="Xylose isomerase-like TIM barrel" evidence="4">
    <location>
        <begin position="21"/>
        <end position="255"/>
    </location>
</feature>
<dbReference type="InterPro" id="IPR026040">
    <property type="entry name" value="HyI-like"/>
</dbReference>
<dbReference type="PATRIC" id="fig|1612624.7.peg.3880"/>
<dbReference type="InterPro" id="IPR053398">
    <property type="entry name" value="HPT_OtnI_isomerases"/>
</dbReference>
<proteinExistence type="inferred from homology"/>
<evidence type="ECO:0000256" key="3">
    <source>
        <dbReference type="PIRSR" id="PIRSR006241-50"/>
    </source>
</evidence>
<comment type="caution">
    <text evidence="5">The sequence shown here is derived from an EMBL/GenBank/DDBJ whole genome shotgun (WGS) entry which is preliminary data.</text>
</comment>
<dbReference type="PANTHER" id="PTHR43489">
    <property type="entry name" value="ISOMERASE"/>
    <property type="match status" value="1"/>
</dbReference>
<dbReference type="Pfam" id="PF01261">
    <property type="entry name" value="AP_endonuc_2"/>
    <property type="match status" value="1"/>
</dbReference>
<dbReference type="NCBIfam" id="TIGR03234">
    <property type="entry name" value="OH-pyruv-isom"/>
    <property type="match status" value="1"/>
</dbReference>
<comment type="similarity">
    <text evidence="2">Belongs to the hyi family.</text>
</comment>
<dbReference type="NCBIfam" id="NF043033">
    <property type="entry name" value="OxoTetrIsom"/>
    <property type="match status" value="1"/>
</dbReference>
<dbReference type="EMBL" id="LGLV01000024">
    <property type="protein sequence ID" value="OBZ92073.1"/>
    <property type="molecule type" value="Genomic_DNA"/>
</dbReference>
<accession>A0A1C7NSV4</accession>
<dbReference type="FunFam" id="3.20.20.150:FF:000007">
    <property type="entry name" value="Hydroxypyruvate isomerase"/>
    <property type="match status" value="1"/>
</dbReference>